<evidence type="ECO:0000256" key="2">
    <source>
        <dbReference type="ARBA" id="ARBA00008276"/>
    </source>
</evidence>
<keyword evidence="8" id="KW-0460">Magnesium</keyword>
<dbReference type="InterPro" id="IPR004101">
    <property type="entry name" value="Mur_ligase_C"/>
</dbReference>
<evidence type="ECO:0000256" key="10">
    <source>
        <dbReference type="ARBA" id="ARBA00047493"/>
    </source>
</evidence>
<keyword evidence="4" id="KW-0436">Ligase</keyword>
<dbReference type="GO" id="GO:0005737">
    <property type="term" value="C:cytoplasm"/>
    <property type="evidence" value="ECO:0007669"/>
    <property type="project" value="TreeGrafter"/>
</dbReference>
<dbReference type="Proteomes" id="UP000245469">
    <property type="component" value="Unassembled WGS sequence"/>
</dbReference>
<feature type="domain" description="Mur ligase central" evidence="12">
    <location>
        <begin position="69"/>
        <end position="300"/>
    </location>
</feature>
<evidence type="ECO:0000256" key="7">
    <source>
        <dbReference type="ARBA" id="ARBA00022840"/>
    </source>
</evidence>
<comment type="caution">
    <text evidence="13">The sequence shown here is derived from an EMBL/GenBank/DDBJ whole genome shotgun (WGS) entry which is preliminary data.</text>
</comment>
<keyword evidence="7" id="KW-0067">ATP-binding</keyword>
<dbReference type="NCBIfam" id="TIGR01499">
    <property type="entry name" value="folC"/>
    <property type="match status" value="1"/>
</dbReference>
<evidence type="ECO:0000259" key="12">
    <source>
        <dbReference type="Pfam" id="PF08245"/>
    </source>
</evidence>
<evidence type="ECO:0000313" key="14">
    <source>
        <dbReference type="Proteomes" id="UP000245469"/>
    </source>
</evidence>
<dbReference type="EMBL" id="QGDQ01000009">
    <property type="protein sequence ID" value="PWJ53958.1"/>
    <property type="molecule type" value="Genomic_DNA"/>
</dbReference>
<evidence type="ECO:0000259" key="11">
    <source>
        <dbReference type="Pfam" id="PF02875"/>
    </source>
</evidence>
<dbReference type="Pfam" id="PF08245">
    <property type="entry name" value="Mur_ligase_M"/>
    <property type="match status" value="1"/>
</dbReference>
<feature type="domain" description="Mur ligase C-terminal" evidence="11">
    <location>
        <begin position="325"/>
        <end position="455"/>
    </location>
</feature>
<dbReference type="SUPFAM" id="SSF53244">
    <property type="entry name" value="MurD-like peptide ligases, peptide-binding domain"/>
    <property type="match status" value="1"/>
</dbReference>
<dbReference type="PANTHER" id="PTHR11136">
    <property type="entry name" value="FOLYLPOLYGLUTAMATE SYNTHASE-RELATED"/>
    <property type="match status" value="1"/>
</dbReference>
<gene>
    <name evidence="13" type="ORF">BXY45_10939</name>
</gene>
<sequence length="472" mass="49601">MSRVDGASPERAAHEAEERRAAAERLRAVYAELLARTPESAVQPRLQPIRDVLELLGDPQRAYPVIHLTGTNGKTSTSRFAERLLREMNLRTGRFTSPHLSSVTERISIDGEPISDEAFVAVHEDVAPYLAIVDGRLRQAGEVPLTYFEVLAVLAFAAFADAPVDVAVVEVGVGGEWDATNAADATVAVVTPISLDHTELLGDTVDEIAETKAGIFTEGCAVVLAQQPVEAAQVLLRRAVEVGATVAREGLEFGVTSRVVAVGGQVLELRGIGGTVYSDVLLTAFGEHQGHNAAVALAAVEAFLGGDGLEPDVVRAAYADVTTPGRLEVVRRSPVVLVDAAHNTGGAQSLVAALEDSFEYTRLVGVVAILDGKDALGVLEVLEPVLDEVVVTRSSSPRAMEVDDLADIALDIFGGDLGERVHVAERLDEALQVAVDRAESEAPGGLGAGVLVTGSITLVGDARTLLRAPAPH</sequence>
<dbReference type="RefSeq" id="WP_109773964.1">
    <property type="nucleotide sequence ID" value="NZ_QGDQ01000009.1"/>
</dbReference>
<protein>
    <recommendedName>
        <fullName evidence="3">tetrahydrofolate synthase</fullName>
        <ecNumber evidence="3">6.3.2.17</ecNumber>
    </recommendedName>
    <alternativeName>
        <fullName evidence="9">Tetrahydrofolylpolyglutamate synthase</fullName>
    </alternativeName>
</protein>
<dbReference type="AlphaFoldDB" id="A0A316A9T2"/>
<proteinExistence type="inferred from homology"/>
<comment type="cofactor">
    <cofactor evidence="1">
        <name>Mg(2+)</name>
        <dbReference type="ChEBI" id="CHEBI:18420"/>
    </cofactor>
</comment>
<dbReference type="GO" id="GO:0005524">
    <property type="term" value="F:ATP binding"/>
    <property type="evidence" value="ECO:0007669"/>
    <property type="project" value="UniProtKB-KW"/>
</dbReference>
<evidence type="ECO:0000256" key="6">
    <source>
        <dbReference type="ARBA" id="ARBA00022741"/>
    </source>
</evidence>
<evidence type="ECO:0000256" key="5">
    <source>
        <dbReference type="ARBA" id="ARBA00022723"/>
    </source>
</evidence>
<dbReference type="InterPro" id="IPR013221">
    <property type="entry name" value="Mur_ligase_cen"/>
</dbReference>
<keyword evidence="14" id="KW-1185">Reference proteome</keyword>
<evidence type="ECO:0000256" key="4">
    <source>
        <dbReference type="ARBA" id="ARBA00022598"/>
    </source>
</evidence>
<organism evidence="13 14">
    <name type="scientific">Quadrisphaera granulorum</name>
    <dbReference type="NCBI Taxonomy" id="317664"/>
    <lineage>
        <taxon>Bacteria</taxon>
        <taxon>Bacillati</taxon>
        <taxon>Actinomycetota</taxon>
        <taxon>Actinomycetes</taxon>
        <taxon>Kineosporiales</taxon>
        <taxon>Kineosporiaceae</taxon>
        <taxon>Quadrisphaera</taxon>
    </lineage>
</organism>
<keyword evidence="5" id="KW-0479">Metal-binding</keyword>
<dbReference type="InterPro" id="IPR036565">
    <property type="entry name" value="Mur-like_cat_sf"/>
</dbReference>
<comment type="similarity">
    <text evidence="2">Belongs to the folylpolyglutamate synthase family.</text>
</comment>
<name>A0A316A9T2_9ACTN</name>
<dbReference type="OrthoDB" id="9809356at2"/>
<dbReference type="EC" id="6.3.2.17" evidence="3"/>
<keyword evidence="6" id="KW-0547">Nucleotide-binding</keyword>
<dbReference type="GO" id="GO:0008841">
    <property type="term" value="F:dihydrofolate synthase activity"/>
    <property type="evidence" value="ECO:0007669"/>
    <property type="project" value="TreeGrafter"/>
</dbReference>
<evidence type="ECO:0000256" key="1">
    <source>
        <dbReference type="ARBA" id="ARBA00001946"/>
    </source>
</evidence>
<dbReference type="GO" id="GO:0004326">
    <property type="term" value="F:tetrahydrofolylpolyglutamate synthase activity"/>
    <property type="evidence" value="ECO:0007669"/>
    <property type="project" value="UniProtKB-EC"/>
</dbReference>
<comment type="catalytic activity">
    <reaction evidence="10">
        <text>(6S)-5,6,7,8-tetrahydrofolyl-(gamma-L-Glu)(n) + L-glutamate + ATP = (6S)-5,6,7,8-tetrahydrofolyl-(gamma-L-Glu)(n+1) + ADP + phosphate + H(+)</text>
        <dbReference type="Rhea" id="RHEA:10580"/>
        <dbReference type="Rhea" id="RHEA-COMP:14738"/>
        <dbReference type="Rhea" id="RHEA-COMP:14740"/>
        <dbReference type="ChEBI" id="CHEBI:15378"/>
        <dbReference type="ChEBI" id="CHEBI:29985"/>
        <dbReference type="ChEBI" id="CHEBI:30616"/>
        <dbReference type="ChEBI" id="CHEBI:43474"/>
        <dbReference type="ChEBI" id="CHEBI:141005"/>
        <dbReference type="ChEBI" id="CHEBI:456216"/>
        <dbReference type="EC" id="6.3.2.17"/>
    </reaction>
</comment>
<dbReference type="GO" id="GO:0046872">
    <property type="term" value="F:metal ion binding"/>
    <property type="evidence" value="ECO:0007669"/>
    <property type="project" value="UniProtKB-KW"/>
</dbReference>
<dbReference type="InterPro" id="IPR001645">
    <property type="entry name" value="Folylpolyglutamate_synth"/>
</dbReference>
<dbReference type="Pfam" id="PF02875">
    <property type="entry name" value="Mur_ligase_C"/>
    <property type="match status" value="1"/>
</dbReference>
<accession>A0A316A9T2</accession>
<reference evidence="13 14" key="1">
    <citation type="submission" date="2018-03" db="EMBL/GenBank/DDBJ databases">
        <title>Genomic Encyclopedia of Archaeal and Bacterial Type Strains, Phase II (KMG-II): from individual species to whole genera.</title>
        <authorList>
            <person name="Goeker M."/>
        </authorList>
    </citation>
    <scope>NUCLEOTIDE SEQUENCE [LARGE SCALE GENOMIC DNA]</scope>
    <source>
        <strain evidence="13 14">DSM 44889</strain>
    </source>
</reference>
<evidence type="ECO:0000256" key="8">
    <source>
        <dbReference type="ARBA" id="ARBA00022842"/>
    </source>
</evidence>
<evidence type="ECO:0000313" key="13">
    <source>
        <dbReference type="EMBL" id="PWJ53958.1"/>
    </source>
</evidence>
<dbReference type="Gene3D" id="3.40.1190.10">
    <property type="entry name" value="Mur-like, catalytic domain"/>
    <property type="match status" value="1"/>
</dbReference>
<dbReference type="PIRSF" id="PIRSF001563">
    <property type="entry name" value="Folylpolyglu_synth"/>
    <property type="match status" value="1"/>
</dbReference>
<dbReference type="InterPro" id="IPR036615">
    <property type="entry name" value="Mur_ligase_C_dom_sf"/>
</dbReference>
<evidence type="ECO:0000256" key="3">
    <source>
        <dbReference type="ARBA" id="ARBA00013025"/>
    </source>
</evidence>
<dbReference type="FunFam" id="3.40.1190.10:FF:000011">
    <property type="entry name" value="Folylpolyglutamate synthase/dihydrofolate synthase"/>
    <property type="match status" value="1"/>
</dbReference>
<dbReference type="Gene3D" id="3.90.190.20">
    <property type="entry name" value="Mur ligase, C-terminal domain"/>
    <property type="match status" value="1"/>
</dbReference>
<evidence type="ECO:0000256" key="9">
    <source>
        <dbReference type="ARBA" id="ARBA00030592"/>
    </source>
</evidence>
<dbReference type="PANTHER" id="PTHR11136:SF0">
    <property type="entry name" value="DIHYDROFOLATE SYNTHETASE-RELATED"/>
    <property type="match status" value="1"/>
</dbReference>
<dbReference type="SUPFAM" id="SSF53623">
    <property type="entry name" value="MurD-like peptide ligases, catalytic domain"/>
    <property type="match status" value="1"/>
</dbReference>